<protein>
    <submittedName>
        <fullName evidence="4">Phosphate transport system substrate-binding protein</fullName>
    </submittedName>
</protein>
<evidence type="ECO:0000256" key="1">
    <source>
        <dbReference type="ARBA" id="ARBA00022729"/>
    </source>
</evidence>
<dbReference type="OrthoDB" id="9801510at2"/>
<dbReference type="RefSeq" id="WP_133482974.1">
    <property type="nucleotide sequence ID" value="NZ_SNWH01000006.1"/>
</dbReference>
<dbReference type="SUPFAM" id="SSF53850">
    <property type="entry name" value="Periplasmic binding protein-like II"/>
    <property type="match status" value="1"/>
</dbReference>
<reference evidence="4 5" key="1">
    <citation type="submission" date="2019-03" db="EMBL/GenBank/DDBJ databases">
        <title>Freshwater and sediment microbial communities from various areas in North America, analyzing microbe dynamics in response to fracking.</title>
        <authorList>
            <person name="Lamendella R."/>
        </authorList>
    </citation>
    <scope>NUCLEOTIDE SEQUENCE [LARGE SCALE GENOMIC DNA]</scope>
    <source>
        <strain evidence="4 5">1_TX</strain>
    </source>
</reference>
<dbReference type="InterPro" id="IPR024370">
    <property type="entry name" value="PBP_domain"/>
</dbReference>
<gene>
    <name evidence="4" type="ORF">DFO68_106178</name>
</gene>
<dbReference type="EMBL" id="SNWH01000006">
    <property type="protein sequence ID" value="TDO09921.1"/>
    <property type="molecule type" value="Genomic_DNA"/>
</dbReference>
<keyword evidence="5" id="KW-1185">Reference proteome</keyword>
<dbReference type="AlphaFoldDB" id="A0A4R6HNN3"/>
<evidence type="ECO:0000256" key="2">
    <source>
        <dbReference type="SAM" id="SignalP"/>
    </source>
</evidence>
<evidence type="ECO:0000313" key="4">
    <source>
        <dbReference type="EMBL" id="TDO09921.1"/>
    </source>
</evidence>
<evidence type="ECO:0000313" key="5">
    <source>
        <dbReference type="Proteomes" id="UP000295150"/>
    </source>
</evidence>
<dbReference type="Proteomes" id="UP000295150">
    <property type="component" value="Unassembled WGS sequence"/>
</dbReference>
<accession>A0A4R6HNN3</accession>
<keyword evidence="1 2" id="KW-0732">Signal</keyword>
<feature type="chain" id="PRO_5020626647" evidence="2">
    <location>
        <begin position="25"/>
        <end position="323"/>
    </location>
</feature>
<dbReference type="InterPro" id="IPR050811">
    <property type="entry name" value="Phosphate_ABC_transporter"/>
</dbReference>
<dbReference type="Gene3D" id="3.40.190.10">
    <property type="entry name" value="Periplasmic binding protein-like II"/>
    <property type="match status" value="2"/>
</dbReference>
<sequence length="323" mass="35169">MKQLTRIGALAGIAAALATTTVQAEEATVRVSGGWAVYPLMVVWADKYADVRDDVEIKVAGGGTGKGVSDVLNGQVDIGMMGRDPHEKEIEQGLFPTAVAKDSVVGTIHKDNPVFDEIQAQGLSEGDFEAIFTKKITHWGEVVGKDLDNDKIVVYGRSDASGAAKTWYKFFSKASQGEFQNIADANFNGDQPLAAAVGKEPNAIGFNNLNYAYNIETGDFAGNVRPIPLDLNDNNVVDPEESFYQDRRTFLDAVAEGRYPSPPARQVYLAGKGPYTGEVKKFVLWTLTEGQKYVGENGYVQLTNKTIDAQRRYVEGDIEATDR</sequence>
<dbReference type="PANTHER" id="PTHR30570:SF1">
    <property type="entry name" value="PHOSPHATE-BINDING PROTEIN PSTS"/>
    <property type="match status" value="1"/>
</dbReference>
<feature type="domain" description="PBP" evidence="3">
    <location>
        <begin position="19"/>
        <end position="288"/>
    </location>
</feature>
<name>A0A4R6HNN3_9GAMM</name>
<organism evidence="4 5">
    <name type="scientific">Halomonas ventosae</name>
    <dbReference type="NCBI Taxonomy" id="229007"/>
    <lineage>
        <taxon>Bacteria</taxon>
        <taxon>Pseudomonadati</taxon>
        <taxon>Pseudomonadota</taxon>
        <taxon>Gammaproteobacteria</taxon>
        <taxon>Oceanospirillales</taxon>
        <taxon>Halomonadaceae</taxon>
        <taxon>Halomonas</taxon>
    </lineage>
</organism>
<dbReference type="Pfam" id="PF12849">
    <property type="entry name" value="PBP_like_2"/>
    <property type="match status" value="1"/>
</dbReference>
<dbReference type="PANTHER" id="PTHR30570">
    <property type="entry name" value="PERIPLASMIC PHOSPHATE BINDING COMPONENT OF PHOSPHATE ABC TRANSPORTER"/>
    <property type="match status" value="1"/>
</dbReference>
<comment type="caution">
    <text evidence="4">The sequence shown here is derived from an EMBL/GenBank/DDBJ whole genome shotgun (WGS) entry which is preliminary data.</text>
</comment>
<proteinExistence type="predicted"/>
<evidence type="ECO:0000259" key="3">
    <source>
        <dbReference type="Pfam" id="PF12849"/>
    </source>
</evidence>
<feature type="signal peptide" evidence="2">
    <location>
        <begin position="1"/>
        <end position="24"/>
    </location>
</feature>